<organism evidence="1 2">
    <name type="scientific">Chryseobacterium soli</name>
    <dbReference type="NCBI Taxonomy" id="445961"/>
    <lineage>
        <taxon>Bacteria</taxon>
        <taxon>Pseudomonadati</taxon>
        <taxon>Bacteroidota</taxon>
        <taxon>Flavobacteriia</taxon>
        <taxon>Flavobacteriales</taxon>
        <taxon>Weeksellaceae</taxon>
        <taxon>Chryseobacterium group</taxon>
        <taxon>Chryseobacterium</taxon>
    </lineage>
</organism>
<name>A0A085ZZD6_9FLAO</name>
<protein>
    <submittedName>
        <fullName evidence="1">Uncharacterized protein</fullName>
    </submittedName>
</protein>
<accession>A0A085ZZD6</accession>
<dbReference type="EMBL" id="JPRH01000017">
    <property type="protein sequence ID" value="KFF09800.1"/>
    <property type="molecule type" value="Genomic_DNA"/>
</dbReference>
<proteinExistence type="predicted"/>
<evidence type="ECO:0000313" key="2">
    <source>
        <dbReference type="Proteomes" id="UP000028705"/>
    </source>
</evidence>
<dbReference type="AlphaFoldDB" id="A0A085ZZD6"/>
<dbReference type="Proteomes" id="UP000028705">
    <property type="component" value="Unassembled WGS sequence"/>
</dbReference>
<dbReference type="OrthoDB" id="1262115at2"/>
<reference evidence="1 2" key="1">
    <citation type="submission" date="2014-07" db="EMBL/GenBank/DDBJ databases">
        <title>Genome of Chryseobacterium soli DSM 19298.</title>
        <authorList>
            <person name="Stropko S.J."/>
            <person name="Pipes S.E."/>
            <person name="Newman J."/>
        </authorList>
    </citation>
    <scope>NUCLEOTIDE SEQUENCE [LARGE SCALE GENOMIC DNA]</scope>
    <source>
        <strain evidence="1 2">DSM 19298</strain>
    </source>
</reference>
<evidence type="ECO:0000313" key="1">
    <source>
        <dbReference type="EMBL" id="KFF09800.1"/>
    </source>
</evidence>
<comment type="caution">
    <text evidence="1">The sequence shown here is derived from an EMBL/GenBank/DDBJ whole genome shotgun (WGS) entry which is preliminary data.</text>
</comment>
<dbReference type="RefSeq" id="WP_034715600.1">
    <property type="nucleotide sequence ID" value="NZ_JPRH01000017.1"/>
</dbReference>
<gene>
    <name evidence="1" type="ORF">IW15_22380</name>
</gene>
<keyword evidence="2" id="KW-1185">Reference proteome</keyword>
<sequence>MEMILISNAIRFNQSFEDFTKNFKNKYSAFGMENVFMIPKSVLSRIGKEKFKDEPLSKNESEEMKSILENKVTELLKQREPYKKGEGVYVINFSGEEIEIDPRPTGHNDSDHLIWKLYNLIEIIDSCLNDDKPIYLSITDDNN</sequence>